<dbReference type="EMBL" id="DRZC01000023">
    <property type="protein sequence ID" value="HHQ80150.1"/>
    <property type="molecule type" value="Genomic_DNA"/>
</dbReference>
<proteinExistence type="inferred from homology"/>
<comment type="catalytic activity">
    <reaction evidence="1 4">
        <text>3-dehydroquinate = 3-dehydroshikimate + H2O</text>
        <dbReference type="Rhea" id="RHEA:21096"/>
        <dbReference type="ChEBI" id="CHEBI:15377"/>
        <dbReference type="ChEBI" id="CHEBI:16630"/>
        <dbReference type="ChEBI" id="CHEBI:32364"/>
        <dbReference type="EC" id="4.2.1.10"/>
    </reaction>
</comment>
<feature type="binding site" evidence="4">
    <location>
        <position position="75"/>
    </location>
    <ligand>
        <name>3-dehydroquinate</name>
        <dbReference type="ChEBI" id="CHEBI:32364"/>
    </ligand>
</feature>
<dbReference type="Gene3D" id="3.20.20.70">
    <property type="entry name" value="Aldolase class I"/>
    <property type="match status" value="1"/>
</dbReference>
<evidence type="ECO:0000256" key="4">
    <source>
        <dbReference type="HAMAP-Rule" id="MF_00214"/>
    </source>
</evidence>
<evidence type="ECO:0000256" key="1">
    <source>
        <dbReference type="ARBA" id="ARBA00001864"/>
    </source>
</evidence>
<evidence type="ECO:0000256" key="3">
    <source>
        <dbReference type="ARBA" id="ARBA00023270"/>
    </source>
</evidence>
<feature type="binding site" evidence="4">
    <location>
        <position position="219"/>
    </location>
    <ligand>
        <name>3-dehydroquinate</name>
        <dbReference type="ChEBI" id="CHEBI:32364"/>
    </ligand>
</feature>
<comment type="caution">
    <text evidence="4">Lacks conserved residue(s) required for the propagation of feature annotation.</text>
</comment>
<dbReference type="GO" id="GO:0009073">
    <property type="term" value="P:aromatic amino acid family biosynthetic process"/>
    <property type="evidence" value="ECO:0007669"/>
    <property type="project" value="UniProtKB-KW"/>
</dbReference>
<dbReference type="AlphaFoldDB" id="A0A7J3ZL29"/>
<feature type="binding site" evidence="4">
    <location>
        <position position="223"/>
    </location>
    <ligand>
        <name>3-dehydroquinate</name>
        <dbReference type="ChEBI" id="CHEBI:32364"/>
    </ligand>
</feature>
<name>A0A7J3ZL29_9CREN</name>
<protein>
    <recommendedName>
        <fullName evidence="4">3-dehydroquinate dehydratase</fullName>
        <shortName evidence="4">3-dehydroquinase</shortName>
        <ecNumber evidence="4">4.2.1.10</ecNumber>
    </recommendedName>
    <alternativeName>
        <fullName evidence="4">Type I DHQase</fullName>
    </alternativeName>
    <alternativeName>
        <fullName evidence="4">Type I dehydroquinase</fullName>
        <shortName evidence="4">DHQ1</shortName>
    </alternativeName>
</protein>
<dbReference type="PANTHER" id="PTHR43699:SF1">
    <property type="entry name" value="3-DEHYDROQUINATE DEHYDRATASE"/>
    <property type="match status" value="1"/>
</dbReference>
<accession>A0A7J3ZL29</accession>
<gene>
    <name evidence="4 5" type="primary">aroD</name>
    <name evidence="5" type="ORF">ENM78_01615</name>
</gene>
<dbReference type="InterPro" id="IPR050146">
    <property type="entry name" value="Type-I_3-dehydroquinase"/>
</dbReference>
<dbReference type="CDD" id="cd00502">
    <property type="entry name" value="DHQase_I"/>
    <property type="match status" value="1"/>
</dbReference>
<evidence type="ECO:0000256" key="2">
    <source>
        <dbReference type="ARBA" id="ARBA00023239"/>
    </source>
</evidence>
<feature type="binding site" evidence="4">
    <location>
        <begin position="40"/>
        <end position="42"/>
    </location>
    <ligand>
        <name>3-dehydroquinate</name>
        <dbReference type="ChEBI" id="CHEBI:32364"/>
    </ligand>
</feature>
<dbReference type="NCBIfam" id="TIGR01093">
    <property type="entry name" value="aroD"/>
    <property type="match status" value="1"/>
</dbReference>
<reference evidence="5" key="1">
    <citation type="journal article" date="2020" name="mSystems">
        <title>Genome- and Community-Level Interaction Insights into Carbon Utilization and Element Cycling Functions of Hydrothermarchaeota in Hydrothermal Sediment.</title>
        <authorList>
            <person name="Zhou Z."/>
            <person name="Liu Y."/>
            <person name="Xu W."/>
            <person name="Pan J."/>
            <person name="Luo Z.H."/>
            <person name="Li M."/>
        </authorList>
    </citation>
    <scope>NUCLEOTIDE SEQUENCE [LARGE SCALE GENOMIC DNA]</scope>
    <source>
        <strain evidence="5">SpSt-1116</strain>
    </source>
</reference>
<dbReference type="EC" id="4.2.1.10" evidence="4"/>
<dbReference type="InterPro" id="IPR013785">
    <property type="entry name" value="Aldolase_TIM"/>
</dbReference>
<keyword evidence="2 4" id="KW-0456">Lyase</keyword>
<comment type="subunit">
    <text evidence="4">Homodimer.</text>
</comment>
<dbReference type="InterPro" id="IPR001381">
    <property type="entry name" value="DHquinase_I"/>
</dbReference>
<dbReference type="GO" id="GO:0003855">
    <property type="term" value="F:3-dehydroquinate dehydratase activity"/>
    <property type="evidence" value="ECO:0007669"/>
    <property type="project" value="UniProtKB-UniRule"/>
</dbReference>
<evidence type="ECO:0000313" key="5">
    <source>
        <dbReference type="EMBL" id="HHQ80150.1"/>
    </source>
</evidence>
<feature type="active site" description="Schiff-base intermediate with substrate" evidence="4">
    <location>
        <position position="160"/>
    </location>
</feature>
<dbReference type="GO" id="GO:0009423">
    <property type="term" value="P:chorismate biosynthetic process"/>
    <property type="evidence" value="ECO:0007669"/>
    <property type="project" value="UniProtKB-UniRule"/>
</dbReference>
<dbReference type="UniPathway" id="UPA00053">
    <property type="reaction ID" value="UER00086"/>
</dbReference>
<dbReference type="GO" id="GO:0046279">
    <property type="term" value="P:3,4-dihydroxybenzoate biosynthetic process"/>
    <property type="evidence" value="ECO:0007669"/>
    <property type="project" value="TreeGrafter"/>
</dbReference>
<dbReference type="HAMAP" id="MF_00214">
    <property type="entry name" value="AroD"/>
    <property type="match status" value="1"/>
</dbReference>
<dbReference type="GO" id="GO:0008652">
    <property type="term" value="P:amino acid biosynthetic process"/>
    <property type="evidence" value="ECO:0007669"/>
    <property type="project" value="UniProtKB-KW"/>
</dbReference>
<keyword evidence="3 4" id="KW-0704">Schiff base</keyword>
<dbReference type="Pfam" id="PF01487">
    <property type="entry name" value="DHquinase_I"/>
    <property type="match status" value="1"/>
</dbReference>
<comment type="caution">
    <text evidence="5">The sequence shown here is derived from an EMBL/GenBank/DDBJ whole genome shotgun (WGS) entry which is preliminary data.</text>
</comment>
<comment type="pathway">
    <text evidence="4">Metabolic intermediate biosynthesis; chorismate biosynthesis; chorismate from D-erythrose 4-phosphate and phosphoenolpyruvate: step 3/7.</text>
</comment>
<organism evidence="5">
    <name type="scientific">Fervidicoccus fontis</name>
    <dbReference type="NCBI Taxonomy" id="683846"/>
    <lineage>
        <taxon>Archaea</taxon>
        <taxon>Thermoproteota</taxon>
        <taxon>Thermoprotei</taxon>
        <taxon>Fervidicoccales</taxon>
        <taxon>Fervidicoccaceae</taxon>
        <taxon>Fervidicoccus</taxon>
    </lineage>
</organism>
<dbReference type="SUPFAM" id="SSF51569">
    <property type="entry name" value="Aldolase"/>
    <property type="match status" value="1"/>
</dbReference>
<comment type="function">
    <text evidence="4">Involved in the third step of the chorismate pathway, which leads to the biosynthesis of aromatic amino acids. Catalyzes the cis-dehydration of 3-dehydroquinate (DHQ) and introduces the first double bond of the aromatic ring to yield 3-dehydroshikimate.</text>
</comment>
<keyword evidence="4" id="KW-0057">Aromatic amino acid biosynthesis</keyword>
<feature type="binding site" evidence="4">
    <location>
        <position position="198"/>
    </location>
    <ligand>
        <name>3-dehydroquinate</name>
        <dbReference type="ChEBI" id="CHEBI:32364"/>
    </ligand>
</feature>
<sequence>MERVRGGSFKALELLCTVVTADNIEDMLKLAETTPTAIVELRVDYLNKLDESLAKLGYVVKRVRESGKTVIITVRSREEGGLYEGSESRKARLILEIAESEPHAVDIEIRHGLVSGVLQELKKRNTKAILSHHDFTGTPSASTLDRMVERALKAGGDIVKVVTTARSPADNRVTLGICNRWKRKVVSFCMGKYGIPSRLLAPFYGAPFTYARHDMGVPTAEGQLSVSETLLLWKKMGLIQP</sequence>
<keyword evidence="4" id="KW-0028">Amino-acid biosynthesis</keyword>
<feature type="active site" description="Proton donor/acceptor" evidence="4">
    <location>
        <position position="133"/>
    </location>
</feature>
<comment type="similarity">
    <text evidence="4">Belongs to the type-I 3-dehydroquinase family.</text>
</comment>
<dbReference type="PANTHER" id="PTHR43699">
    <property type="entry name" value="3-DEHYDROQUINATE DEHYDRATASE"/>
    <property type="match status" value="1"/>
</dbReference>